<dbReference type="Pfam" id="PF11992">
    <property type="entry name" value="TgpA_N"/>
    <property type="match status" value="1"/>
</dbReference>
<evidence type="ECO:0000313" key="4">
    <source>
        <dbReference type="EMBL" id="MBR7839187.1"/>
    </source>
</evidence>
<evidence type="ECO:0000256" key="2">
    <source>
        <dbReference type="SAM" id="Phobius"/>
    </source>
</evidence>
<dbReference type="PANTHER" id="PTHR42736:SF1">
    <property type="entry name" value="PROTEIN-GLUTAMINE GAMMA-GLUTAMYLTRANSFERASE"/>
    <property type="match status" value="1"/>
</dbReference>
<keyword evidence="2" id="KW-0472">Membrane</keyword>
<dbReference type="InterPro" id="IPR002931">
    <property type="entry name" value="Transglutaminase-like"/>
</dbReference>
<dbReference type="SMART" id="SM00460">
    <property type="entry name" value="TGc"/>
    <property type="match status" value="1"/>
</dbReference>
<dbReference type="Gene3D" id="3.10.620.30">
    <property type="match status" value="1"/>
</dbReference>
<dbReference type="AlphaFoldDB" id="A0A941IUJ4"/>
<feature type="transmembrane region" description="Helical" evidence="2">
    <location>
        <begin position="120"/>
        <end position="142"/>
    </location>
</feature>
<protein>
    <recommendedName>
        <fullName evidence="3">Transglutaminase-like domain-containing protein</fullName>
    </recommendedName>
</protein>
<dbReference type="InterPro" id="IPR025403">
    <property type="entry name" value="TgpA-like_C"/>
</dbReference>
<comment type="caution">
    <text evidence="4">The sequence shown here is derived from an EMBL/GenBank/DDBJ whole genome shotgun (WGS) entry which is preliminary data.</text>
</comment>
<reference evidence="4" key="1">
    <citation type="submission" date="2021-04" db="EMBL/GenBank/DDBJ databases">
        <title>Genome based classification of Actinospica acidithermotolerans sp. nov., an actinobacterium isolated from an Indonesian hot spring.</title>
        <authorList>
            <person name="Kusuma A.B."/>
            <person name="Putra K.E."/>
            <person name="Nafisah S."/>
            <person name="Loh J."/>
            <person name="Nouioui I."/>
            <person name="Goodfellow M."/>
        </authorList>
    </citation>
    <scope>NUCLEOTIDE SEQUENCE</scope>
    <source>
        <strain evidence="4">CSCA 57</strain>
    </source>
</reference>
<feature type="transmembrane region" description="Helical" evidence="2">
    <location>
        <begin position="171"/>
        <end position="189"/>
    </location>
</feature>
<dbReference type="InterPro" id="IPR021878">
    <property type="entry name" value="TgpA_N"/>
</dbReference>
<keyword evidence="2" id="KW-0812">Transmembrane</keyword>
<name>A0A941IUJ4_9ACTN</name>
<organism evidence="4 5">
    <name type="scientific">Actinospica durhamensis</name>
    <dbReference type="NCBI Taxonomy" id="1508375"/>
    <lineage>
        <taxon>Bacteria</taxon>
        <taxon>Bacillati</taxon>
        <taxon>Actinomycetota</taxon>
        <taxon>Actinomycetes</taxon>
        <taxon>Catenulisporales</taxon>
        <taxon>Actinospicaceae</taxon>
        <taxon>Actinospica</taxon>
    </lineage>
</organism>
<keyword evidence="2" id="KW-1133">Transmembrane helix</keyword>
<feature type="transmembrane region" description="Helical" evidence="2">
    <location>
        <begin position="662"/>
        <end position="684"/>
    </location>
</feature>
<keyword evidence="5" id="KW-1185">Reference proteome</keyword>
<evidence type="ECO:0000313" key="5">
    <source>
        <dbReference type="Proteomes" id="UP000675781"/>
    </source>
</evidence>
<dbReference type="SUPFAM" id="SSF54001">
    <property type="entry name" value="Cysteine proteinases"/>
    <property type="match status" value="1"/>
</dbReference>
<dbReference type="EMBL" id="JAGSOG010000392">
    <property type="protein sequence ID" value="MBR7839187.1"/>
    <property type="molecule type" value="Genomic_DNA"/>
</dbReference>
<dbReference type="InterPro" id="IPR052901">
    <property type="entry name" value="Bact_TGase-like"/>
</dbReference>
<feature type="region of interest" description="Disordered" evidence="1">
    <location>
        <begin position="703"/>
        <end position="725"/>
    </location>
</feature>
<dbReference type="PANTHER" id="PTHR42736">
    <property type="entry name" value="PROTEIN-GLUTAMINE GAMMA-GLUTAMYLTRANSFERASE"/>
    <property type="match status" value="1"/>
</dbReference>
<gene>
    <name evidence="4" type="ORF">KDL01_38350</name>
</gene>
<sequence length="849" mass="88356">MPNALDSTRSLRLPAAAALATVLSTFGLERLIHTGPWLAQIMLIAILIAATGAGLRRINTPRLLIVPAQAVLVLVVLVAMLVPHSAPAHLLPTPHALSALGDLINRGGLDLKSYSPPAPATLGITALLTVSGAGFALLMDVLAVTGRKPVLTGLPILAVYLIPATREPGGMSWLAFACSAIGYLVLLGTDGQDRLSQWGRTVHRRSGRQPSGTTNTGLTRLIATWAIGAALVVPMLVPSFPKLITLGSGGVGGAGSGSVIYLDQSVDINRDLTTTTPVPLLDYRTDAPAEQVSSDYLQMTVLTEFDGEGWYPPSKASTSPAGTTGIPGLAKNSPVQVSTVHTSVSVIGNMGFSTVPAPAAVTDVTDMSGLGGIEIDNDTATTYANDNDGGSRLNARYTAVSKVAVPTSSQLETATEGQDPIGQNYLSLPPEIKDLITKDAEQITAAADTPYEKAVALQNYFLDDGFKYSLTVKAQDGVPAIESFLQTKEGFCEQFAATMAAMARALGIPAVVAEGFTPGDAQTDGSYEVTTHDAHAWPLLYFDGFGWVRFEPTPTVVADGRAATPPWTVAPAKGLGTGTAAGTAVATGRSTPKATASACANGSAPVDVPHNIAIDGGQGGGCASKGSGLGAAAKPPFSSWGPLGVVPRTFQRWFLTGNAAQIAVKLLLAALVLLTGVPGVARLLRRRHRRKVMRTAAAAGAAVPKPRAGLDSGEGEEQVRGFGSRFGPGGARREAAFTAWAELREYATDLGFGWPDSDTPRELAGRLSAQAEFDEASEAAVGRVTTLVERAVYSPEPDVIAPEEARSLPDDVHRVRSALGTSAGRAARVRAAILPSSSLDYLMRRGRRH</sequence>
<feature type="transmembrane region" description="Helical" evidence="2">
    <location>
        <begin position="149"/>
        <end position="165"/>
    </location>
</feature>
<evidence type="ECO:0000256" key="1">
    <source>
        <dbReference type="SAM" id="MobiDB-lite"/>
    </source>
</evidence>
<evidence type="ECO:0000259" key="3">
    <source>
        <dbReference type="SMART" id="SM00460"/>
    </source>
</evidence>
<proteinExistence type="predicted"/>
<feature type="transmembrane region" description="Helical" evidence="2">
    <location>
        <begin position="63"/>
        <end position="82"/>
    </location>
</feature>
<dbReference type="RefSeq" id="WP_212533628.1">
    <property type="nucleotide sequence ID" value="NZ_JAGSOG010000392.1"/>
</dbReference>
<dbReference type="Proteomes" id="UP000675781">
    <property type="component" value="Unassembled WGS sequence"/>
</dbReference>
<feature type="domain" description="Transglutaminase-like" evidence="3">
    <location>
        <begin position="484"/>
        <end position="554"/>
    </location>
</feature>
<dbReference type="InterPro" id="IPR038765">
    <property type="entry name" value="Papain-like_cys_pep_sf"/>
</dbReference>
<feature type="transmembrane region" description="Helical" evidence="2">
    <location>
        <begin position="37"/>
        <end position="56"/>
    </location>
</feature>
<feature type="transmembrane region" description="Helical" evidence="2">
    <location>
        <begin position="218"/>
        <end position="237"/>
    </location>
</feature>
<dbReference type="Pfam" id="PF01841">
    <property type="entry name" value="Transglut_core"/>
    <property type="match status" value="1"/>
</dbReference>
<accession>A0A941IUJ4</accession>
<dbReference type="Pfam" id="PF13559">
    <property type="entry name" value="DUF4129"/>
    <property type="match status" value="1"/>
</dbReference>